<evidence type="ECO:0000313" key="1">
    <source>
        <dbReference type="EMBL" id="MFC3325056.1"/>
    </source>
</evidence>
<protein>
    <submittedName>
        <fullName evidence="1">Uncharacterized protein</fullName>
    </submittedName>
</protein>
<comment type="caution">
    <text evidence="1">The sequence shown here is derived from an EMBL/GenBank/DDBJ whole genome shotgun (WGS) entry which is preliminary data.</text>
</comment>
<reference evidence="2" key="1">
    <citation type="journal article" date="2019" name="Int. J. Syst. Evol. Microbiol.">
        <title>The Global Catalogue of Microorganisms (GCM) 10K type strain sequencing project: providing services to taxonomists for standard genome sequencing and annotation.</title>
        <authorList>
            <consortium name="The Broad Institute Genomics Platform"/>
            <consortium name="The Broad Institute Genome Sequencing Center for Infectious Disease"/>
            <person name="Wu L."/>
            <person name="Ma J."/>
        </authorList>
    </citation>
    <scope>NUCLEOTIDE SEQUENCE [LARGE SCALE GENOMIC DNA]</scope>
    <source>
        <strain evidence="2">ICMP 19515</strain>
    </source>
</reference>
<sequence length="63" mass="7329">MTQATIDLEKRILTLFRLAYQQGRTDIAEHLLRALEELDKTTVLPSPFGKNALTEAYRELIRR</sequence>
<dbReference type="RefSeq" id="WP_378982392.1">
    <property type="nucleotide sequence ID" value="NZ_JBHRVD010000001.1"/>
</dbReference>
<proteinExistence type="predicted"/>
<gene>
    <name evidence="1" type="ORF">ACFOJ9_25295</name>
</gene>
<dbReference type="EMBL" id="JBHRVD010000001">
    <property type="protein sequence ID" value="MFC3325056.1"/>
    <property type="molecule type" value="Genomic_DNA"/>
</dbReference>
<organism evidence="1 2">
    <name type="scientific">Mesorhizobium cantuariense</name>
    <dbReference type="NCBI Taxonomy" id="1300275"/>
    <lineage>
        <taxon>Bacteria</taxon>
        <taxon>Pseudomonadati</taxon>
        <taxon>Pseudomonadota</taxon>
        <taxon>Alphaproteobacteria</taxon>
        <taxon>Hyphomicrobiales</taxon>
        <taxon>Phyllobacteriaceae</taxon>
        <taxon>Mesorhizobium</taxon>
    </lineage>
</organism>
<evidence type="ECO:0000313" key="2">
    <source>
        <dbReference type="Proteomes" id="UP001595648"/>
    </source>
</evidence>
<name>A0ABV7MVP5_9HYPH</name>
<keyword evidence="2" id="KW-1185">Reference proteome</keyword>
<dbReference type="Proteomes" id="UP001595648">
    <property type="component" value="Unassembled WGS sequence"/>
</dbReference>
<accession>A0ABV7MVP5</accession>